<evidence type="ECO:0000256" key="6">
    <source>
        <dbReference type="ARBA" id="ARBA00022741"/>
    </source>
</evidence>
<keyword evidence="9" id="KW-0206">Cytoskeleton</keyword>
<dbReference type="GO" id="GO:0005874">
    <property type="term" value="C:microtubule"/>
    <property type="evidence" value="ECO:0007669"/>
    <property type="project" value="UniProtKB-KW"/>
</dbReference>
<dbReference type="Pfam" id="PF03133">
    <property type="entry name" value="TTL"/>
    <property type="match status" value="1"/>
</dbReference>
<keyword evidence="4 11" id="KW-0436">Ligase</keyword>
<keyword evidence="3" id="KW-0963">Cytoplasm</keyword>
<comment type="caution">
    <text evidence="11">The sequence shown here is derived from an EMBL/GenBank/DDBJ whole genome shotgun (WGS) entry which is preliminary data.</text>
</comment>
<organism evidence="11 12">
    <name type="scientific">Achlya hypogyna</name>
    <name type="common">Oomycete</name>
    <name type="synonym">Protoachlya hypogyna</name>
    <dbReference type="NCBI Taxonomy" id="1202772"/>
    <lineage>
        <taxon>Eukaryota</taxon>
        <taxon>Sar</taxon>
        <taxon>Stramenopiles</taxon>
        <taxon>Oomycota</taxon>
        <taxon>Saprolegniomycetes</taxon>
        <taxon>Saprolegniales</taxon>
        <taxon>Achlyaceae</taxon>
        <taxon>Achlya</taxon>
    </lineage>
</organism>
<dbReference type="STRING" id="1202772.A0A1V9YWQ4"/>
<evidence type="ECO:0000313" key="11">
    <source>
        <dbReference type="EMBL" id="OQR90239.1"/>
    </source>
</evidence>
<evidence type="ECO:0000256" key="8">
    <source>
        <dbReference type="ARBA" id="ARBA00023069"/>
    </source>
</evidence>
<dbReference type="PANTHER" id="PTHR12241:SF31">
    <property type="entry name" value="POLYGLUTAMYLASE COMPLEX SUBUNIT TTLL1"/>
    <property type="match status" value="1"/>
</dbReference>
<evidence type="ECO:0000256" key="9">
    <source>
        <dbReference type="ARBA" id="ARBA00023212"/>
    </source>
</evidence>
<keyword evidence="10" id="KW-0966">Cell projection</keyword>
<name>A0A1V9YWQ4_ACHHY</name>
<keyword evidence="12" id="KW-1185">Reference proteome</keyword>
<evidence type="ECO:0000256" key="3">
    <source>
        <dbReference type="ARBA" id="ARBA00022490"/>
    </source>
</evidence>
<dbReference type="GO" id="GO:0015631">
    <property type="term" value="F:tubulin binding"/>
    <property type="evidence" value="ECO:0007669"/>
    <property type="project" value="TreeGrafter"/>
</dbReference>
<dbReference type="OrthoDB" id="202825at2759"/>
<dbReference type="Gene3D" id="3.30.470.20">
    <property type="entry name" value="ATP-grasp fold, B domain"/>
    <property type="match status" value="1"/>
</dbReference>
<evidence type="ECO:0000256" key="10">
    <source>
        <dbReference type="ARBA" id="ARBA00023273"/>
    </source>
</evidence>
<protein>
    <submittedName>
        <fullName evidence="11">Tubulin-tyrosine ligase family</fullName>
    </submittedName>
</protein>
<dbReference type="InterPro" id="IPR004344">
    <property type="entry name" value="TTL/TTLL_fam"/>
</dbReference>
<dbReference type="GO" id="GO:0070740">
    <property type="term" value="F:tubulin-glutamic acid ligase activity"/>
    <property type="evidence" value="ECO:0007669"/>
    <property type="project" value="TreeGrafter"/>
</dbReference>
<evidence type="ECO:0000256" key="4">
    <source>
        <dbReference type="ARBA" id="ARBA00022598"/>
    </source>
</evidence>
<dbReference type="GO" id="GO:0000226">
    <property type="term" value="P:microtubule cytoskeleton organization"/>
    <property type="evidence" value="ECO:0007669"/>
    <property type="project" value="TreeGrafter"/>
</dbReference>
<evidence type="ECO:0000313" key="12">
    <source>
        <dbReference type="Proteomes" id="UP000243579"/>
    </source>
</evidence>
<dbReference type="AlphaFoldDB" id="A0A1V9YWQ4"/>
<dbReference type="GO" id="GO:0036064">
    <property type="term" value="C:ciliary basal body"/>
    <property type="evidence" value="ECO:0007669"/>
    <property type="project" value="TreeGrafter"/>
</dbReference>
<dbReference type="EMBL" id="JNBR01000651">
    <property type="protein sequence ID" value="OQR90239.1"/>
    <property type="molecule type" value="Genomic_DNA"/>
</dbReference>
<keyword evidence="7" id="KW-0067">ATP-binding</keyword>
<proteinExistence type="inferred from homology"/>
<dbReference type="Proteomes" id="UP000243579">
    <property type="component" value="Unassembled WGS sequence"/>
</dbReference>
<evidence type="ECO:0000256" key="1">
    <source>
        <dbReference type="ARBA" id="ARBA00004120"/>
    </source>
</evidence>
<evidence type="ECO:0000256" key="5">
    <source>
        <dbReference type="ARBA" id="ARBA00022701"/>
    </source>
</evidence>
<comment type="similarity">
    <text evidence="2">Belongs to the tubulin polyglutamylase family.</text>
</comment>
<keyword evidence="5" id="KW-0493">Microtubule</keyword>
<sequence>MSRKFKWKVDSEKHVVVWNFERRGWQRTEGNDWNIYWANKVSIKNMFNPENGVRLTDGQYVNHFPNHYELTRKDLMVKNIKRYKKEAEKDPASAEKLDFIPVTYTLPADYSLFVEVVIAMRPLIMFGVQEFRRNPNVMWIMKPCSKAQGKGIFIINKLSQTKKWATAKPVEGYVVSRYIENPLLIGGKKFDLRMYVLVISYRPLQRTQAFVYSEGFARFCNVKYSTDLDDIDNPFMHLTNVAVQKHNEDYNSKHGGKWNIYNLRLYVEATRGRGAADKMLQAIHNIMLHSLKAVQNVIINDVHSFECYGYDIIIDSDLKPWLVEVNASPSLSTTTIEDRNMKSRLLRDVLELAVVNDTVDARRTFTNPELSATNGFEWLINEAAASETSKQHTQSSRKNATQWR</sequence>
<dbReference type="GO" id="GO:0005524">
    <property type="term" value="F:ATP binding"/>
    <property type="evidence" value="ECO:0007669"/>
    <property type="project" value="UniProtKB-KW"/>
</dbReference>
<evidence type="ECO:0000256" key="7">
    <source>
        <dbReference type="ARBA" id="ARBA00022840"/>
    </source>
</evidence>
<evidence type="ECO:0000256" key="2">
    <source>
        <dbReference type="ARBA" id="ARBA00006118"/>
    </source>
</evidence>
<gene>
    <name evidence="11" type="ORF">ACHHYP_05687</name>
</gene>
<accession>A0A1V9YWQ4</accession>
<keyword evidence="6" id="KW-0547">Nucleotide-binding</keyword>
<dbReference type="SUPFAM" id="SSF56059">
    <property type="entry name" value="Glutathione synthetase ATP-binding domain-like"/>
    <property type="match status" value="1"/>
</dbReference>
<keyword evidence="8" id="KW-0969">Cilium</keyword>
<reference evidence="11 12" key="1">
    <citation type="journal article" date="2014" name="Genome Biol. Evol.">
        <title>The secreted proteins of Achlya hypogyna and Thraustotheca clavata identify the ancestral oomycete secretome and reveal gene acquisitions by horizontal gene transfer.</title>
        <authorList>
            <person name="Misner I."/>
            <person name="Blouin N."/>
            <person name="Leonard G."/>
            <person name="Richards T.A."/>
            <person name="Lane C.E."/>
        </authorList>
    </citation>
    <scope>NUCLEOTIDE SEQUENCE [LARGE SCALE GENOMIC DNA]</scope>
    <source>
        <strain evidence="11 12">ATCC 48635</strain>
    </source>
</reference>
<dbReference type="PROSITE" id="PS51221">
    <property type="entry name" value="TTL"/>
    <property type="match status" value="1"/>
</dbReference>
<comment type="subcellular location">
    <subcellularLocation>
        <location evidence="1">Cytoplasm</location>
        <location evidence="1">Cytoskeleton</location>
        <location evidence="1">Cilium basal body</location>
    </subcellularLocation>
</comment>
<dbReference type="PANTHER" id="PTHR12241">
    <property type="entry name" value="TUBULIN POLYGLUTAMYLASE"/>
    <property type="match status" value="1"/>
</dbReference>